<dbReference type="Proteomes" id="UP000008177">
    <property type="component" value="Unplaced contigs"/>
</dbReference>
<name>G2YT59_BOTF4</name>
<evidence type="ECO:0000313" key="1">
    <source>
        <dbReference type="EMBL" id="CCD54963.1"/>
    </source>
</evidence>
<protein>
    <submittedName>
        <fullName evidence="1">Uncharacterized protein</fullName>
    </submittedName>
</protein>
<dbReference type="AlphaFoldDB" id="G2YT59"/>
<organism evidence="1 2">
    <name type="scientific">Botryotinia fuckeliana (strain T4)</name>
    <name type="common">Noble rot fungus</name>
    <name type="synonym">Botrytis cinerea</name>
    <dbReference type="NCBI Taxonomy" id="999810"/>
    <lineage>
        <taxon>Eukaryota</taxon>
        <taxon>Fungi</taxon>
        <taxon>Dikarya</taxon>
        <taxon>Ascomycota</taxon>
        <taxon>Pezizomycotina</taxon>
        <taxon>Leotiomycetes</taxon>
        <taxon>Helotiales</taxon>
        <taxon>Sclerotiniaceae</taxon>
        <taxon>Botrytis</taxon>
    </lineage>
</organism>
<dbReference type="InParanoid" id="G2YT59"/>
<proteinExistence type="predicted"/>
<sequence>MFAAGTVCYVETKRRGLDRRHGFAVGFGGGELSMREIAISKMKELDLDEPEGGG</sequence>
<dbReference type="HOGENOM" id="CLU_3050107_0_0_1"/>
<reference evidence="2" key="1">
    <citation type="journal article" date="2011" name="PLoS Genet.">
        <title>Genomic analysis of the necrotrophic fungal pathogens Sclerotinia sclerotiorum and Botrytis cinerea.</title>
        <authorList>
            <person name="Amselem J."/>
            <person name="Cuomo C.A."/>
            <person name="van Kan J.A."/>
            <person name="Viaud M."/>
            <person name="Benito E.P."/>
            <person name="Couloux A."/>
            <person name="Coutinho P.M."/>
            <person name="de Vries R.P."/>
            <person name="Dyer P.S."/>
            <person name="Fillinger S."/>
            <person name="Fournier E."/>
            <person name="Gout L."/>
            <person name="Hahn M."/>
            <person name="Kohn L."/>
            <person name="Lapalu N."/>
            <person name="Plummer K.M."/>
            <person name="Pradier J.M."/>
            <person name="Quevillon E."/>
            <person name="Sharon A."/>
            <person name="Simon A."/>
            <person name="ten Have A."/>
            <person name="Tudzynski B."/>
            <person name="Tudzynski P."/>
            <person name="Wincker P."/>
            <person name="Andrew M."/>
            <person name="Anthouard V."/>
            <person name="Beever R.E."/>
            <person name="Beffa R."/>
            <person name="Benoit I."/>
            <person name="Bouzid O."/>
            <person name="Brault B."/>
            <person name="Chen Z."/>
            <person name="Choquer M."/>
            <person name="Collemare J."/>
            <person name="Cotton P."/>
            <person name="Danchin E.G."/>
            <person name="Da Silva C."/>
            <person name="Gautier A."/>
            <person name="Giraud C."/>
            <person name="Giraud T."/>
            <person name="Gonzalez C."/>
            <person name="Grossetete S."/>
            <person name="Guldener U."/>
            <person name="Henrissat B."/>
            <person name="Howlett B.J."/>
            <person name="Kodira C."/>
            <person name="Kretschmer M."/>
            <person name="Lappartient A."/>
            <person name="Leroch M."/>
            <person name="Levis C."/>
            <person name="Mauceli E."/>
            <person name="Neuveglise C."/>
            <person name="Oeser B."/>
            <person name="Pearson M."/>
            <person name="Poulain J."/>
            <person name="Poussereau N."/>
            <person name="Quesneville H."/>
            <person name="Rascle C."/>
            <person name="Schumacher J."/>
            <person name="Segurens B."/>
            <person name="Sexton A."/>
            <person name="Silva E."/>
            <person name="Sirven C."/>
            <person name="Soanes D.M."/>
            <person name="Talbot N.J."/>
            <person name="Templeton M."/>
            <person name="Yandava C."/>
            <person name="Yarden O."/>
            <person name="Zeng Q."/>
            <person name="Rollins J.A."/>
            <person name="Lebrun M.H."/>
            <person name="Dickman M."/>
        </authorList>
    </citation>
    <scope>NUCLEOTIDE SEQUENCE [LARGE SCALE GENOMIC DNA]</scope>
    <source>
        <strain evidence="2">T4</strain>
    </source>
</reference>
<accession>G2YT59</accession>
<dbReference type="EMBL" id="FQ790352">
    <property type="protein sequence ID" value="CCD54963.1"/>
    <property type="molecule type" value="Genomic_DNA"/>
</dbReference>
<gene>
    <name evidence="1" type="ORF">BofuT4_uP162520.1</name>
</gene>
<evidence type="ECO:0000313" key="2">
    <source>
        <dbReference type="Proteomes" id="UP000008177"/>
    </source>
</evidence>